<reference evidence="4 5" key="1">
    <citation type="submission" date="2024-06" db="EMBL/GenBank/DDBJ databases">
        <authorList>
            <person name="Kraege A."/>
            <person name="Thomma B."/>
        </authorList>
    </citation>
    <scope>NUCLEOTIDE SEQUENCE [LARGE SCALE GENOMIC DNA]</scope>
</reference>
<keyword evidence="3" id="KW-0862">Zinc</keyword>
<dbReference type="InterPro" id="IPR036291">
    <property type="entry name" value="NAD(P)-bd_dom_sf"/>
</dbReference>
<dbReference type="Proteomes" id="UP001497392">
    <property type="component" value="Unassembled WGS sequence"/>
</dbReference>
<dbReference type="SUPFAM" id="SSF51735">
    <property type="entry name" value="NAD(P)-binding Rossmann-fold domains"/>
    <property type="match status" value="1"/>
</dbReference>
<organism evidence="4 5">
    <name type="scientific">Coccomyxa viridis</name>
    <dbReference type="NCBI Taxonomy" id="1274662"/>
    <lineage>
        <taxon>Eukaryota</taxon>
        <taxon>Viridiplantae</taxon>
        <taxon>Chlorophyta</taxon>
        <taxon>core chlorophytes</taxon>
        <taxon>Trebouxiophyceae</taxon>
        <taxon>Trebouxiophyceae incertae sedis</taxon>
        <taxon>Coccomyxaceae</taxon>
        <taxon>Coccomyxa</taxon>
    </lineage>
</organism>
<dbReference type="SUPFAM" id="SSF50129">
    <property type="entry name" value="GroES-like"/>
    <property type="match status" value="2"/>
</dbReference>
<evidence type="ECO:0000256" key="2">
    <source>
        <dbReference type="ARBA" id="ARBA00022723"/>
    </source>
</evidence>
<proteinExistence type="predicted"/>
<evidence type="ECO:0000256" key="1">
    <source>
        <dbReference type="ARBA" id="ARBA00001947"/>
    </source>
</evidence>
<dbReference type="EMBL" id="CAXHTA020000021">
    <property type="protein sequence ID" value="CAL5229613.1"/>
    <property type="molecule type" value="Genomic_DNA"/>
</dbReference>
<protein>
    <submittedName>
        <fullName evidence="4">G12974 protein</fullName>
    </submittedName>
</protein>
<dbReference type="PANTHER" id="PTHR42813">
    <property type="entry name" value="ZINC-TYPE ALCOHOL DEHYDROGENASE-LIKE"/>
    <property type="match status" value="1"/>
</dbReference>
<keyword evidence="5" id="KW-1185">Reference proteome</keyword>
<comment type="cofactor">
    <cofactor evidence="1">
        <name>Zn(2+)</name>
        <dbReference type="ChEBI" id="CHEBI:29105"/>
    </cofactor>
</comment>
<comment type="caution">
    <text evidence="4">The sequence shown here is derived from an EMBL/GenBank/DDBJ whole genome shotgun (WGS) entry which is preliminary data.</text>
</comment>
<keyword evidence="2" id="KW-0479">Metal-binding</keyword>
<evidence type="ECO:0000313" key="5">
    <source>
        <dbReference type="Proteomes" id="UP001497392"/>
    </source>
</evidence>
<dbReference type="InterPro" id="IPR011032">
    <property type="entry name" value="GroES-like_sf"/>
</dbReference>
<dbReference type="Gene3D" id="3.40.50.720">
    <property type="entry name" value="NAD(P)-binding Rossmann-like Domain"/>
    <property type="match status" value="1"/>
</dbReference>
<evidence type="ECO:0000256" key="3">
    <source>
        <dbReference type="ARBA" id="ARBA00022833"/>
    </source>
</evidence>
<name>A0ABP1GH83_9CHLO</name>
<dbReference type="Gene3D" id="3.90.180.10">
    <property type="entry name" value="Medium-chain alcohol dehydrogenases, catalytic domain"/>
    <property type="match status" value="1"/>
</dbReference>
<evidence type="ECO:0000313" key="4">
    <source>
        <dbReference type="EMBL" id="CAL5229613.1"/>
    </source>
</evidence>
<dbReference type="PANTHER" id="PTHR42813:SF1">
    <property type="entry name" value="DEHYDROGENASE, PUTATIVE (AFU_ORTHOLOGUE AFUA_5G03930)-RELATED"/>
    <property type="match status" value="1"/>
</dbReference>
<accession>A0ABP1GH83</accession>
<sequence length="425" mass="46878">MILFAWPKSDGSLETYSGGQIYTPNAVAPPAVGPDEMLAVAWFGKEKVEVIRAKKPHIIEPTDAILKVTSTCICGSDLHLYLGFVPGIEPEDILGHEVRQLFISSKRLGLHTLSGLHYSWASWRKSARDVKKVKKGERYVCCFDIGCGECFYCQRQLFSCCMRSNPSNMTCGLYGHKLGGFYGYSHITGGYPGGQAQYARVLWADVNLLKVPEGMEDNKVVLLSDVMPTGWHGATLANVQKGNRVAVWGCGPVGQLAVHSALVKGAEKVANVDSVQYRMDYVKKWLPKVQTIDFSKVHVAEALHNFFGTTTAPDCSIECVGVHCTKSWRHELELMAGAETGPSDTINEILFSTRKGGKIGVIGAYVGFCDHYNLGGFMEKHLHMAGGQTPCQKYWPQLLKMIQEGMLTPWKRPAKSPPLGVERMM</sequence>
<gene>
    <name evidence="4" type="primary">g12974</name>
    <name evidence="4" type="ORF">VP750_LOCUS11519</name>
</gene>